<name>A0A7Z0TX17_9GAMM</name>
<reference evidence="1 2" key="1">
    <citation type="submission" date="2020-07" db="EMBL/GenBank/DDBJ databases">
        <title>isolation of Luteimonas sp. SJ-16.</title>
        <authorList>
            <person name="Huang X.-X."/>
            <person name="Xu L."/>
            <person name="Sun J.-Q."/>
        </authorList>
    </citation>
    <scope>NUCLEOTIDE SEQUENCE [LARGE SCALE GENOMIC DNA]</scope>
    <source>
        <strain evidence="1 2">SJ-16</strain>
    </source>
</reference>
<comment type="caution">
    <text evidence="1">The sequence shown here is derived from an EMBL/GenBank/DDBJ whole genome shotgun (WGS) entry which is preliminary data.</text>
</comment>
<organism evidence="1 2">
    <name type="scientific">Luteimonas deserti</name>
    <dbReference type="NCBI Taxonomy" id="2752306"/>
    <lineage>
        <taxon>Bacteria</taxon>
        <taxon>Pseudomonadati</taxon>
        <taxon>Pseudomonadota</taxon>
        <taxon>Gammaproteobacteria</taxon>
        <taxon>Lysobacterales</taxon>
        <taxon>Lysobacteraceae</taxon>
        <taxon>Luteimonas</taxon>
    </lineage>
</organism>
<dbReference type="RefSeq" id="WP_180546168.1">
    <property type="nucleotide sequence ID" value="NZ_JACCJZ010000020.1"/>
</dbReference>
<proteinExistence type="predicted"/>
<gene>
    <name evidence="1" type="ORF">H0E82_14640</name>
</gene>
<sequence>MTRSAGNQVILAEMARAIRAELPDADWHEVEPALRALWDHAPRHASWDAVRHEAAHYWRFDAAPPPRPAPVIDPSCLGSIHAAVVERVA</sequence>
<accession>A0A7Z0TX17</accession>
<evidence type="ECO:0000313" key="2">
    <source>
        <dbReference type="Proteomes" id="UP000589896"/>
    </source>
</evidence>
<protein>
    <submittedName>
        <fullName evidence="1">Uncharacterized protein</fullName>
    </submittedName>
</protein>
<evidence type="ECO:0000313" key="1">
    <source>
        <dbReference type="EMBL" id="NYZ63979.1"/>
    </source>
</evidence>
<dbReference type="Proteomes" id="UP000589896">
    <property type="component" value="Unassembled WGS sequence"/>
</dbReference>
<dbReference type="EMBL" id="JACCJZ010000020">
    <property type="protein sequence ID" value="NYZ63979.1"/>
    <property type="molecule type" value="Genomic_DNA"/>
</dbReference>
<keyword evidence="2" id="KW-1185">Reference proteome</keyword>
<dbReference type="AlphaFoldDB" id="A0A7Z0TX17"/>